<reference evidence="2 3" key="1">
    <citation type="submission" date="2018-08" db="EMBL/GenBank/DDBJ databases">
        <title>Meiothermus luteus KCTC 52599 genome sequencing project.</title>
        <authorList>
            <person name="Da Costa M.S."/>
            <person name="Albuquerque L."/>
            <person name="Raposo P."/>
            <person name="Froufe H.J.C."/>
            <person name="Barroso C.S."/>
            <person name="Egas C."/>
        </authorList>
    </citation>
    <scope>NUCLEOTIDE SEQUENCE [LARGE SCALE GENOMIC DNA]</scope>
    <source>
        <strain evidence="2 3">KCTC 52599</strain>
    </source>
</reference>
<dbReference type="Proteomes" id="UP000265800">
    <property type="component" value="Unassembled WGS sequence"/>
</dbReference>
<sequence>MWRPYGPLCSRKPGGWRLRPELLLITQDGSPTLVHPRFQEAYSSRYGAWTQANVLYLGLTQTHAHPAPRVLEVGFGLGMNFRATLDSCLRRGVPLDYLGYEAFPVEAGVLGWVEAPLTEEAARVWAEVRVGWAAAPEPLILEGPWGRLEVRFEDVTRASFPQGWASAIYLDPFSPAVNPEPWGLSVLRSLYHAAAPGAYLATYSVAGRLRRGLAAVGFEVRKVPGVGKKAWTLARRPLA</sequence>
<comment type="caution">
    <text evidence="2">The sequence shown here is derived from an EMBL/GenBank/DDBJ whole genome shotgun (WGS) entry which is preliminary data.</text>
</comment>
<dbReference type="AlphaFoldDB" id="A0A399ENA6"/>
<dbReference type="InterPro" id="IPR047785">
    <property type="entry name" value="tRNA_MNMC2"/>
</dbReference>
<dbReference type="PANTHER" id="PTHR39963:SF1">
    <property type="entry name" value="MNMC-LIKE METHYLTRANSFERASE DOMAIN-CONTAINING PROTEIN"/>
    <property type="match status" value="1"/>
</dbReference>
<dbReference type="Gene3D" id="3.40.50.150">
    <property type="entry name" value="Vaccinia Virus protein VP39"/>
    <property type="match status" value="1"/>
</dbReference>
<dbReference type="Pfam" id="PF05430">
    <property type="entry name" value="Methyltransf_30"/>
    <property type="match status" value="1"/>
</dbReference>
<keyword evidence="3" id="KW-1185">Reference proteome</keyword>
<proteinExistence type="predicted"/>
<evidence type="ECO:0000259" key="1">
    <source>
        <dbReference type="Pfam" id="PF05430"/>
    </source>
</evidence>
<dbReference type="GO" id="GO:0004808">
    <property type="term" value="F:tRNA (5-methylaminomethyl-2-thiouridylate)(34)-methyltransferase activity"/>
    <property type="evidence" value="ECO:0007669"/>
    <property type="project" value="InterPro"/>
</dbReference>
<dbReference type="SUPFAM" id="SSF53335">
    <property type="entry name" value="S-adenosyl-L-methionine-dependent methyltransferases"/>
    <property type="match status" value="1"/>
</dbReference>
<dbReference type="EMBL" id="QWKZ01000053">
    <property type="protein sequence ID" value="RIH84940.1"/>
    <property type="molecule type" value="Genomic_DNA"/>
</dbReference>
<evidence type="ECO:0000313" key="2">
    <source>
        <dbReference type="EMBL" id="RIH84940.1"/>
    </source>
</evidence>
<name>A0A399ENA6_9DEIN</name>
<dbReference type="GO" id="GO:0016645">
    <property type="term" value="F:oxidoreductase activity, acting on the CH-NH group of donors"/>
    <property type="evidence" value="ECO:0007669"/>
    <property type="project" value="InterPro"/>
</dbReference>
<dbReference type="PANTHER" id="PTHR39963">
    <property type="entry name" value="SLL0983 PROTEIN"/>
    <property type="match status" value="1"/>
</dbReference>
<dbReference type="InterPro" id="IPR008471">
    <property type="entry name" value="MnmC-like_methylTransf"/>
</dbReference>
<dbReference type="NCBIfam" id="NF033855">
    <property type="entry name" value="tRNA_MNMC2"/>
    <property type="match status" value="1"/>
</dbReference>
<accession>A0A399ENA6</accession>
<evidence type="ECO:0000313" key="3">
    <source>
        <dbReference type="Proteomes" id="UP000265800"/>
    </source>
</evidence>
<organism evidence="2 3">
    <name type="scientific">Meiothermus luteus</name>
    <dbReference type="NCBI Taxonomy" id="2026184"/>
    <lineage>
        <taxon>Bacteria</taxon>
        <taxon>Thermotogati</taxon>
        <taxon>Deinococcota</taxon>
        <taxon>Deinococci</taxon>
        <taxon>Thermales</taxon>
        <taxon>Thermaceae</taxon>
        <taxon>Meiothermus</taxon>
    </lineage>
</organism>
<feature type="domain" description="MnmC-like methyltransferase" evidence="1">
    <location>
        <begin position="147"/>
        <end position="230"/>
    </location>
</feature>
<gene>
    <name evidence="2" type="primary">mnmC</name>
    <name evidence="2" type="ORF">Mlute_01745</name>
</gene>
<dbReference type="InterPro" id="IPR029063">
    <property type="entry name" value="SAM-dependent_MTases_sf"/>
</dbReference>
<protein>
    <submittedName>
        <fullName evidence="2">tRNA 5-methylaminomethyl-2-thiouridine biosynthesis bifunctional protein MnmC</fullName>
    </submittedName>
</protein>
<dbReference type="OrthoDB" id="9786494at2"/>